<proteinExistence type="predicted"/>
<dbReference type="AlphaFoldDB" id="A0A514C820"/>
<geneLocation type="plasmid" evidence="1">
    <name>pMOS94</name>
</geneLocation>
<evidence type="ECO:0000313" key="1">
    <source>
        <dbReference type="EMBL" id="QDH75783.1"/>
    </source>
</evidence>
<name>A0A514C820_9PSED</name>
<dbReference type="EMBL" id="MK671725">
    <property type="protein sequence ID" value="QDH75783.1"/>
    <property type="molecule type" value="Genomic_DNA"/>
</dbReference>
<protein>
    <submittedName>
        <fullName evidence="1">Uncharacterized protein</fullName>
    </submittedName>
</protein>
<keyword evidence="1" id="KW-0614">Plasmid</keyword>
<sequence length="53" mass="5811">MTAAQLRVVGAYRDQPKADEQIHRGRLTLQGKSGAAPASRARFMFTSRSHLGI</sequence>
<accession>A0A514C820</accession>
<organism evidence="1">
    <name type="scientific">Pseudomonas mosselii</name>
    <dbReference type="NCBI Taxonomy" id="78327"/>
    <lineage>
        <taxon>Bacteria</taxon>
        <taxon>Pseudomonadati</taxon>
        <taxon>Pseudomonadota</taxon>
        <taxon>Gammaproteobacteria</taxon>
        <taxon>Pseudomonadales</taxon>
        <taxon>Pseudomonadaceae</taxon>
        <taxon>Pseudomonas</taxon>
    </lineage>
</organism>
<reference evidence="1" key="1">
    <citation type="journal article" date="2019" name="Front. Microbiol.">
        <title>Identification of a Novel Plasmid Lineage Associated With the Dissemination of Metallo-beta-Lactamase Genes Among Pseudomonads.</title>
        <authorList>
            <person name="Di Pilato V."/>
            <person name="Antonelli A."/>
            <person name="Giani T."/>
            <person name="Henrici De Angelis L."/>
            <person name="Rossolini G.M."/>
            <person name="Pollini S."/>
        </authorList>
    </citation>
    <scope>NUCLEOTIDE SEQUENCE</scope>
    <source>
        <strain evidence="1">AM/94</strain>
        <plasmid evidence="1">pMOS94</plasmid>
    </source>
</reference>